<sequence length="339" mass="39975">MQIRTRNLLFFIMVLCATIFAMKIMPYSNDHQAYLDLYKFTIYDSSYERMEVGFKSFMVLFKSIDFSFEFLWLLIAFTSVLLKFYVLKSFDSKISVLFWLYFLYCISLLALHEGTQIRAAIAIAIGMVGFRCKNKRLGVCLLLFSAMFHYSAILFIVLYMLNIVAKPYKFTWLLVVISISTIMPLFLQQYSNILESINPLFTLYLQNSDDTQINKFSFTSIFAIAFFIINFFLGRRLNCYNTNNDFIFKQYNLFSFLYLSSVILLSALSFSPVISIRLYELFSLSPFVIIAILYAKSFKIIFHSDLRLAFFRRTLFSVLWLISVHRFIAYYYVNPIIKF</sequence>
<reference evidence="1" key="1">
    <citation type="journal article" date="2016" name="Front. Microbiol.">
        <title>Six Novel O Genotypes from Shiga Toxin-Producing Escherichia coli.</title>
        <authorList>
            <person name="Iguchi A."/>
            <person name="Iyoda S."/>
            <person name="Seto K."/>
            <person name="Nishii H."/>
            <person name="Ohnishi M."/>
            <person name="Mekata H."/>
            <person name="Ogura Y."/>
            <person name="Hayashi T."/>
        </authorList>
    </citation>
    <scope>NUCLEOTIDE SEQUENCE</scope>
    <source>
        <strain evidence="1">90823</strain>
    </source>
</reference>
<name>A0A146IF31_ECOLX</name>
<dbReference type="Pfam" id="PF14897">
    <property type="entry name" value="EpsG"/>
    <property type="match status" value="1"/>
</dbReference>
<dbReference type="AlphaFoldDB" id="A0A146IF31"/>
<proteinExistence type="predicted"/>
<accession>A0A146IF31</accession>
<gene>
    <name evidence="1" type="primary">wzy</name>
</gene>
<evidence type="ECO:0000313" key="1">
    <source>
        <dbReference type="EMBL" id="BAU71608.1"/>
    </source>
</evidence>
<organism evidence="1">
    <name type="scientific">Escherichia coli</name>
    <dbReference type="NCBI Taxonomy" id="562"/>
    <lineage>
        <taxon>Bacteria</taxon>
        <taxon>Pseudomonadati</taxon>
        <taxon>Pseudomonadota</taxon>
        <taxon>Gammaproteobacteria</taxon>
        <taxon>Enterobacterales</taxon>
        <taxon>Enterobacteriaceae</taxon>
        <taxon>Escherichia</taxon>
    </lineage>
</organism>
<dbReference type="RefSeq" id="WP_032180856.1">
    <property type="nucleotide sequence ID" value="NZ_CADDXI010000001.1"/>
</dbReference>
<dbReference type="EMBL" id="LC125930">
    <property type="protein sequence ID" value="BAU71608.1"/>
    <property type="molecule type" value="Genomic_DNA"/>
</dbReference>
<dbReference type="InterPro" id="IPR049458">
    <property type="entry name" value="EpsG-like"/>
</dbReference>
<protein>
    <submittedName>
        <fullName evidence="1">O-antigen polymerase</fullName>
    </submittedName>
</protein>